<organism evidence="3">
    <name type="scientific">Streptomyces antibioticus</name>
    <dbReference type="NCBI Taxonomy" id="1890"/>
    <lineage>
        <taxon>Bacteria</taxon>
        <taxon>Bacillati</taxon>
        <taxon>Actinomycetota</taxon>
        <taxon>Actinomycetes</taxon>
        <taxon>Kitasatosporales</taxon>
        <taxon>Streptomycetaceae</taxon>
        <taxon>Streptomyces</taxon>
    </lineage>
</organism>
<feature type="region of interest" description="Disordered" evidence="2">
    <location>
        <begin position="301"/>
        <end position="324"/>
    </location>
</feature>
<feature type="repeat" description="ANK" evidence="1">
    <location>
        <begin position="91"/>
        <end position="123"/>
    </location>
</feature>
<reference evidence="3" key="1">
    <citation type="journal article" date="2006" name="Chem. Biol.">
        <title>Genetic characterization of the chlorothricin gene cluster as a model for spirotetronate antibiotic biosynthesis.</title>
        <authorList>
            <person name="Jia X.Y."/>
            <person name="Tian Z.H."/>
            <person name="Shao L."/>
            <person name="Qu X.D."/>
            <person name="Zhao Q.F."/>
            <person name="Tang J."/>
            <person name="Tang G.L."/>
            <person name="Liu W."/>
        </authorList>
    </citation>
    <scope>NUCLEOTIDE SEQUENCE</scope>
</reference>
<dbReference type="AlphaFoldDB" id="Q0H9W0"/>
<evidence type="ECO:0000256" key="1">
    <source>
        <dbReference type="PROSITE-ProRule" id="PRU00023"/>
    </source>
</evidence>
<protein>
    <submittedName>
        <fullName evidence="3">Ankyrin</fullName>
    </submittedName>
</protein>
<accession>Q0H9W0</accession>
<evidence type="ECO:0000256" key="2">
    <source>
        <dbReference type="SAM" id="MobiDB-lite"/>
    </source>
</evidence>
<proteinExistence type="predicted"/>
<dbReference type="SUPFAM" id="SSF48403">
    <property type="entry name" value="Ankyrin repeat"/>
    <property type="match status" value="1"/>
</dbReference>
<dbReference type="PROSITE" id="PS50088">
    <property type="entry name" value="ANK_REPEAT"/>
    <property type="match status" value="1"/>
</dbReference>
<sequence length="374" mass="40040">MFSAYVSCPGGRVRSPRPGLSASGRGGREVRLPSPCSRAGTRRVARETCDVFEGERMTIESDGWAGMGWDWTDADDIRRRLDEGADPEKWSGGRPLHRAAVFGSPEAVAVLARRVADVDALENGVTALWEAVMSRKPANARALAAAGADPWRLSLGGWSPGRLSLAGPTPELFPVPEGISLTDTERAAAQEAHRLTTALGEFYYDGTGLACVAGIDAAEAVRRLEATPADGALVDELLEEPYAYDMDESLHIVGVTSVPGGCVVTQPWGYAPSMPGVLARLSAGTLCYGLYANPKSGNQGRIARHGTIEGSDLHPGGEPDENDTSEQVLASYLYQNNAVAYACAVAELRLHDRRAVTGPPDVWVELPRRDYWSH</sequence>
<dbReference type="EMBL" id="DQ116941">
    <property type="protein sequence ID" value="ABI35989.1"/>
    <property type="molecule type" value="Genomic_DNA"/>
</dbReference>
<dbReference type="Gene3D" id="1.25.40.20">
    <property type="entry name" value="Ankyrin repeat-containing domain"/>
    <property type="match status" value="1"/>
</dbReference>
<evidence type="ECO:0000313" key="3">
    <source>
        <dbReference type="EMBL" id="ABI35989.1"/>
    </source>
</evidence>
<dbReference type="InterPro" id="IPR036770">
    <property type="entry name" value="Ankyrin_rpt-contain_sf"/>
</dbReference>
<dbReference type="InterPro" id="IPR002110">
    <property type="entry name" value="Ankyrin_rpt"/>
</dbReference>
<reference evidence="3" key="2">
    <citation type="submission" date="2006-08" db="EMBL/GenBank/DDBJ databases">
        <authorList>
            <person name="Jia X.-Y."/>
            <person name="Zhao Q.-F."/>
            <person name="Tian Z.-H."/>
            <person name="Tang G.-L."/>
            <person name="Liu W."/>
        </authorList>
    </citation>
    <scope>NUCLEOTIDE SEQUENCE</scope>
</reference>
<keyword evidence="1" id="KW-0040">ANK repeat</keyword>
<name>Q0H9W0_STRAT</name>
<feature type="region of interest" description="Disordered" evidence="2">
    <location>
        <begin position="1"/>
        <end position="39"/>
    </location>
</feature>